<evidence type="ECO:0000256" key="1">
    <source>
        <dbReference type="ARBA" id="ARBA00004167"/>
    </source>
</evidence>
<proteinExistence type="predicted"/>
<reference evidence="6" key="1">
    <citation type="submission" date="2020-11" db="EMBL/GenBank/DDBJ databases">
        <title>Gallibacterium anatis 1637, full genome, WGS.</title>
        <authorList>
            <person name="Laishevtcev A.I."/>
            <person name="Yakimova E.A."/>
            <person name="Petkovich D."/>
            <person name="Stepanova T.V."/>
            <person name="Kalendr R.S."/>
            <person name="Rubalsky E.O."/>
            <person name="Zulkarneev E.R."/>
            <person name="Aleshkin A.V."/>
        </authorList>
    </citation>
    <scope>NUCLEOTIDE SEQUENCE</scope>
    <source>
        <strain evidence="6">1637</strain>
    </source>
</reference>
<dbReference type="AlphaFoldDB" id="A0A930UWK4"/>
<protein>
    <submittedName>
        <fullName evidence="6">Translocation/assembly module TamB domain-containing protein</fullName>
    </submittedName>
</protein>
<evidence type="ECO:0000259" key="5">
    <source>
        <dbReference type="Pfam" id="PF04357"/>
    </source>
</evidence>
<dbReference type="PANTHER" id="PTHR36985">
    <property type="entry name" value="TRANSLOCATION AND ASSEMBLY MODULE SUBUNIT TAMB"/>
    <property type="match status" value="1"/>
</dbReference>
<evidence type="ECO:0000256" key="2">
    <source>
        <dbReference type="ARBA" id="ARBA00022692"/>
    </source>
</evidence>
<dbReference type="Pfam" id="PF04357">
    <property type="entry name" value="TamB"/>
    <property type="match status" value="1"/>
</dbReference>
<gene>
    <name evidence="6" type="ORF">INT80_04590</name>
</gene>
<sequence>MVSIKNAFLSTNINISLGERVLIKAYGLKSRLSGVLNLRQQDNQLGLYGQIKLLNGRFASYGQDLLVRKGEIIFSGLPSQPTLNIEAIRNPTAMENSNITAGIRVSGLAESPTIQVFSNRQCHRIMRSLFTHRKIALF</sequence>
<dbReference type="PANTHER" id="PTHR36985:SF1">
    <property type="entry name" value="TRANSLOCATION AND ASSEMBLY MODULE SUBUNIT TAMB"/>
    <property type="match status" value="1"/>
</dbReference>
<accession>A0A930UWK4</accession>
<dbReference type="GO" id="GO:0005886">
    <property type="term" value="C:plasma membrane"/>
    <property type="evidence" value="ECO:0007669"/>
    <property type="project" value="InterPro"/>
</dbReference>
<feature type="domain" description="Translocation and assembly module TamB C-terminal" evidence="5">
    <location>
        <begin position="9"/>
        <end position="118"/>
    </location>
</feature>
<keyword evidence="3" id="KW-1133">Transmembrane helix</keyword>
<evidence type="ECO:0000313" key="6">
    <source>
        <dbReference type="EMBL" id="MBF4102434.1"/>
    </source>
</evidence>
<name>A0A930UWK4_9PAST</name>
<evidence type="ECO:0000256" key="4">
    <source>
        <dbReference type="ARBA" id="ARBA00023136"/>
    </source>
</evidence>
<organism evidence="6">
    <name type="scientific">Gallibacterium anatis</name>
    <dbReference type="NCBI Taxonomy" id="750"/>
    <lineage>
        <taxon>Bacteria</taxon>
        <taxon>Pseudomonadati</taxon>
        <taxon>Pseudomonadota</taxon>
        <taxon>Gammaproteobacteria</taxon>
        <taxon>Pasteurellales</taxon>
        <taxon>Pasteurellaceae</taxon>
        <taxon>Gallibacterium</taxon>
    </lineage>
</organism>
<keyword evidence="4" id="KW-0472">Membrane</keyword>
<dbReference type="InterPro" id="IPR007452">
    <property type="entry name" value="TamB_C"/>
</dbReference>
<comment type="caution">
    <text evidence="6">The sequence shown here is derived from an EMBL/GenBank/DDBJ whole genome shotgun (WGS) entry which is preliminary data.</text>
</comment>
<keyword evidence="2" id="KW-0812">Transmembrane</keyword>
<evidence type="ECO:0000256" key="3">
    <source>
        <dbReference type="ARBA" id="ARBA00022989"/>
    </source>
</evidence>
<dbReference type="GO" id="GO:0097347">
    <property type="term" value="C:TAM protein secretion complex"/>
    <property type="evidence" value="ECO:0007669"/>
    <property type="project" value="TreeGrafter"/>
</dbReference>
<dbReference type="EMBL" id="JADION010000009">
    <property type="protein sequence ID" value="MBF4102434.1"/>
    <property type="molecule type" value="Genomic_DNA"/>
</dbReference>
<comment type="subcellular location">
    <subcellularLocation>
        <location evidence="1">Membrane</location>
        <topology evidence="1">Single-pass membrane protein</topology>
    </subcellularLocation>
</comment>
<dbReference type="GO" id="GO:0009306">
    <property type="term" value="P:protein secretion"/>
    <property type="evidence" value="ECO:0007669"/>
    <property type="project" value="InterPro"/>
</dbReference>